<keyword evidence="2" id="KW-1185">Reference proteome</keyword>
<protein>
    <submittedName>
        <fullName evidence="1">Sugar ABC transporter permease</fullName>
    </submittedName>
</protein>
<sequence>MNEAAGAANWVVRAWGAVLERVRVTVAEVGERFPLYADPGTGRWTTIARGSWTGGCWAGLLWLRALATSDPCDRAVAADCTRRLEYWIGQDTAARGLVLWYGTALAAALGGDRGAEELRARAARVCLAAYEPERGLVPWGGAFGGPRMLARADAVPGLVPLLAAVPGGGRVAAYRHLATHLELCLSEEPPRPAWQERPGGGWTGYPHPVPGWSRTVAWLLLGAADGLHIAPPREGEPGVPPAAVRRLVTLRLGREAPLVPLACRGRASGPVDTSAAAIEAVAALKLAALARSAGRHRASRELSRRAGEILRRLSTSHLSTTGGLLDGCYDAERGLATQHELIWGDFFLALGLAMFMGAVEPFAV</sequence>
<dbReference type="InterPro" id="IPR012341">
    <property type="entry name" value="6hp_glycosidase-like_sf"/>
</dbReference>
<dbReference type="EMBL" id="CP095749">
    <property type="protein sequence ID" value="WEB44623.1"/>
    <property type="molecule type" value="Genomic_DNA"/>
</dbReference>
<dbReference type="Proteomes" id="UP001218629">
    <property type="component" value="Chromosome"/>
</dbReference>
<organism evidence="1 2">
    <name type="scientific">Streptomyces yunnanensis</name>
    <dbReference type="NCBI Taxonomy" id="156453"/>
    <lineage>
        <taxon>Bacteria</taxon>
        <taxon>Bacillati</taxon>
        <taxon>Actinomycetota</taxon>
        <taxon>Actinomycetes</taxon>
        <taxon>Kitasatosporales</taxon>
        <taxon>Streptomycetaceae</taxon>
        <taxon>Streptomyces</taxon>
    </lineage>
</organism>
<name>A0ABY8AI38_9ACTN</name>
<evidence type="ECO:0000313" key="1">
    <source>
        <dbReference type="EMBL" id="WEB44623.1"/>
    </source>
</evidence>
<accession>A0ABY8AI38</accession>
<reference evidence="1 2" key="1">
    <citation type="submission" date="2022-03" db="EMBL/GenBank/DDBJ databases">
        <title>Streptomyces yunnanensis P86,complete genome.</title>
        <authorList>
            <person name="Chen S."/>
            <person name="Zhang Q."/>
        </authorList>
    </citation>
    <scope>NUCLEOTIDE SEQUENCE [LARGE SCALE GENOMIC DNA]</scope>
    <source>
        <strain evidence="1 2">P86</strain>
    </source>
</reference>
<dbReference type="SUPFAM" id="SSF48208">
    <property type="entry name" value="Six-hairpin glycosidases"/>
    <property type="match status" value="1"/>
</dbReference>
<evidence type="ECO:0000313" key="2">
    <source>
        <dbReference type="Proteomes" id="UP001218629"/>
    </source>
</evidence>
<dbReference type="Gene3D" id="1.50.10.10">
    <property type="match status" value="2"/>
</dbReference>
<dbReference type="InterPro" id="IPR008928">
    <property type="entry name" value="6-hairpin_glycosidase_sf"/>
</dbReference>
<dbReference type="RefSeq" id="WP_275310788.1">
    <property type="nucleotide sequence ID" value="NZ_CP095749.1"/>
</dbReference>
<proteinExistence type="predicted"/>
<gene>
    <name evidence="1" type="ORF">MOV08_38640</name>
</gene>